<dbReference type="KEGG" id="buy:D8S85_03620"/>
<dbReference type="OrthoDB" id="9811427at2"/>
<dbReference type="RefSeq" id="WP_106624913.1">
    <property type="nucleotide sequence ID" value="NZ_CP032819.1"/>
</dbReference>
<accession>A0A3Q9IQJ1</accession>
<dbReference type="Pfam" id="PF23947">
    <property type="entry name" value="DUF7281"/>
    <property type="match status" value="1"/>
</dbReference>
<feature type="domain" description="DUF7281" evidence="1">
    <location>
        <begin position="148"/>
        <end position="282"/>
    </location>
</feature>
<gene>
    <name evidence="2" type="ORF">D8S85_03620</name>
</gene>
<keyword evidence="3" id="KW-1185">Reference proteome</keyword>
<sequence length="286" mass="33499">MERNKFTVSIARKVLRMFGGESLPSSSLPHWIADELKEEGLISAVARGSRYSYRLTDVEACRRYVKDKYTSGTALERWIEVLSEDDDALGRHMLVQETGNSKSVKLRTFRGFLVNSYEPVKAMMGDSDFIISPTESTAVFIQNPEKFHIPSDVVIVGIENGENFRYIRHQKYLFGNKKILFVSRYPQSSDLKDWLRGISNEYIHFGDYDLAGISIYQSEFYRILGERASFFVPKDIEERLRTGNEKLYNAQYLRYRNMKIIDSRLNWLVEMIHRYRKVYEQEGYIV</sequence>
<dbReference type="EMBL" id="CP032819">
    <property type="protein sequence ID" value="AZS28729.1"/>
    <property type="molecule type" value="Genomic_DNA"/>
</dbReference>
<protein>
    <recommendedName>
        <fullName evidence="1">DUF7281 domain-containing protein</fullName>
    </recommendedName>
</protein>
<reference evidence="2 3" key="1">
    <citation type="submission" date="2018-10" db="EMBL/GenBank/DDBJ databases">
        <title>Butyricimonas faecalis sp. nov., isolated from human faeces and emended description of the genus Butyricimonas.</title>
        <authorList>
            <person name="Le Roy T."/>
            <person name="Van der Smissen P."/>
            <person name="Paquot A."/>
            <person name="Delzenne N."/>
            <person name="Muccioli G."/>
            <person name="Collet J.-F."/>
            <person name="Cani P.D."/>
        </authorList>
    </citation>
    <scope>NUCLEOTIDE SEQUENCE [LARGE SCALE GENOMIC DNA]</scope>
    <source>
        <strain evidence="2 3">H184</strain>
    </source>
</reference>
<evidence type="ECO:0000313" key="3">
    <source>
        <dbReference type="Proteomes" id="UP000270673"/>
    </source>
</evidence>
<evidence type="ECO:0000259" key="1">
    <source>
        <dbReference type="Pfam" id="PF23947"/>
    </source>
</evidence>
<proteinExistence type="predicted"/>
<name>A0A3Q9IQJ1_9BACT</name>
<dbReference type="AlphaFoldDB" id="A0A3Q9IQJ1"/>
<dbReference type="InterPro" id="IPR055705">
    <property type="entry name" value="DUF7281"/>
</dbReference>
<dbReference type="Proteomes" id="UP000270673">
    <property type="component" value="Chromosome"/>
</dbReference>
<evidence type="ECO:0000313" key="2">
    <source>
        <dbReference type="EMBL" id="AZS28729.1"/>
    </source>
</evidence>
<organism evidence="2 3">
    <name type="scientific">Butyricimonas faecalis</name>
    <dbReference type="NCBI Taxonomy" id="2093856"/>
    <lineage>
        <taxon>Bacteria</taxon>
        <taxon>Pseudomonadati</taxon>
        <taxon>Bacteroidota</taxon>
        <taxon>Bacteroidia</taxon>
        <taxon>Bacteroidales</taxon>
        <taxon>Odoribacteraceae</taxon>
        <taxon>Butyricimonas</taxon>
    </lineage>
</organism>